<evidence type="ECO:0000313" key="1">
    <source>
        <dbReference type="EMBL" id="TWR87888.1"/>
    </source>
</evidence>
<evidence type="ECO:0000313" key="2">
    <source>
        <dbReference type="Proteomes" id="UP000318428"/>
    </source>
</evidence>
<name>A0ABY3GEV0_9PSED</name>
<organism evidence="1 2">
    <name type="scientific">Pseudomonas saxonica</name>
    <dbReference type="NCBI Taxonomy" id="2600598"/>
    <lineage>
        <taxon>Bacteria</taxon>
        <taxon>Pseudomonadati</taxon>
        <taxon>Pseudomonadota</taxon>
        <taxon>Gammaproteobacteria</taxon>
        <taxon>Pseudomonadales</taxon>
        <taxon>Pseudomonadaceae</taxon>
        <taxon>Pseudomonas</taxon>
    </lineage>
</organism>
<comment type="caution">
    <text evidence="1">The sequence shown here is derived from an EMBL/GenBank/DDBJ whole genome shotgun (WGS) entry which is preliminary data.</text>
</comment>
<dbReference type="RefSeq" id="WP_094988706.1">
    <property type="nucleotide sequence ID" value="NZ_VFIO01000007.1"/>
</dbReference>
<protein>
    <submittedName>
        <fullName evidence="1">Uncharacterized protein</fullName>
    </submittedName>
</protein>
<gene>
    <name evidence="1" type="ORF">FJD38_17860</name>
</gene>
<reference evidence="1 2" key="1">
    <citation type="submission" date="2019-06" db="EMBL/GenBank/DDBJ databases">
        <title>Pseudomonas bimorpha sp. nov. isolated from bovine raw milk and skim milk concentrate.</title>
        <authorList>
            <person name="Hofmann K."/>
            <person name="Huptas C."/>
            <person name="Doll E."/>
            <person name="Scherer S."/>
            <person name="Wenning M."/>
        </authorList>
    </citation>
    <scope>NUCLEOTIDE SEQUENCE [LARGE SCALE GENOMIC DNA]</scope>
    <source>
        <strain evidence="1 2">DSM 108989</strain>
    </source>
</reference>
<sequence>MHPGQTRFPYILITDSAEVVAKAAEISSGGTEEARGIISFQSDLAFSDVAAALKATGGEVGLLQIENSQAVKVKGDVARLLGKLTSA</sequence>
<dbReference type="EMBL" id="VFIO01000007">
    <property type="protein sequence ID" value="TWR87888.1"/>
    <property type="molecule type" value="Genomic_DNA"/>
</dbReference>
<accession>A0ABY3GEV0</accession>
<keyword evidence="2" id="KW-1185">Reference proteome</keyword>
<dbReference type="Proteomes" id="UP000318428">
    <property type="component" value="Unassembled WGS sequence"/>
</dbReference>
<proteinExistence type="predicted"/>